<comment type="caution">
    <text evidence="2">The sequence shown here is derived from an EMBL/GenBank/DDBJ whole genome shotgun (WGS) entry which is preliminary data.</text>
</comment>
<sequence length="140" mass="16295">MNERIKFAENLKRILIAKGYKPTASVIERELNLRYYGKPIGQAAVAKWLRGDGFPTTERLKTLCEWLEIEPNELVSEALAYKVAKLSQAKPEVKKEIWELAQSYDEEELIKIFLNLPKEQKKTVREVIMAMHKAYRTLSK</sequence>
<evidence type="ECO:0000259" key="1">
    <source>
        <dbReference type="PROSITE" id="PS50943"/>
    </source>
</evidence>
<evidence type="ECO:0000313" key="3">
    <source>
        <dbReference type="Proteomes" id="UP000229329"/>
    </source>
</evidence>
<dbReference type="EMBL" id="PHHA01000008">
    <property type="protein sequence ID" value="PJG85719.1"/>
    <property type="molecule type" value="Genomic_DNA"/>
</dbReference>
<keyword evidence="3" id="KW-1185">Reference proteome</keyword>
<dbReference type="Gene3D" id="1.10.260.40">
    <property type="entry name" value="lambda repressor-like DNA-binding domains"/>
    <property type="match status" value="1"/>
</dbReference>
<name>A0A2M8S3I5_9PAST</name>
<organism evidence="2 3">
    <name type="scientific">Conservatibacter flavescens</name>
    <dbReference type="NCBI Taxonomy" id="28161"/>
    <lineage>
        <taxon>Bacteria</taxon>
        <taxon>Pseudomonadati</taxon>
        <taxon>Pseudomonadota</taxon>
        <taxon>Gammaproteobacteria</taxon>
        <taxon>Pasteurellales</taxon>
        <taxon>Pasteurellaceae</taxon>
        <taxon>Conservatibacter</taxon>
    </lineage>
</organism>
<accession>A0A2M8S3I5</accession>
<proteinExistence type="predicted"/>
<dbReference type="PROSITE" id="PS50943">
    <property type="entry name" value="HTH_CROC1"/>
    <property type="match status" value="1"/>
</dbReference>
<feature type="domain" description="HTH cro/C1-type" evidence="1">
    <location>
        <begin position="40"/>
        <end position="74"/>
    </location>
</feature>
<dbReference type="AlphaFoldDB" id="A0A2M8S3I5"/>
<reference evidence="2 3" key="1">
    <citation type="submission" date="2017-11" db="EMBL/GenBank/DDBJ databases">
        <title>Reclassification of Bisgaard taxon 7 as Conservatibacter flavescens gen. nov., sp. nov.</title>
        <authorList>
            <person name="Christensen H."/>
        </authorList>
    </citation>
    <scope>NUCLEOTIDE SEQUENCE [LARGE SCALE GENOMIC DNA]</scope>
    <source>
        <strain evidence="2 3">7_4</strain>
    </source>
</reference>
<evidence type="ECO:0000313" key="2">
    <source>
        <dbReference type="EMBL" id="PJG85719.1"/>
    </source>
</evidence>
<dbReference type="InterPro" id="IPR010982">
    <property type="entry name" value="Lambda_DNA-bd_dom_sf"/>
</dbReference>
<protein>
    <recommendedName>
        <fullName evidence="1">HTH cro/C1-type domain-containing protein</fullName>
    </recommendedName>
</protein>
<dbReference type="Proteomes" id="UP000229329">
    <property type="component" value="Unassembled WGS sequence"/>
</dbReference>
<dbReference type="GO" id="GO:0003677">
    <property type="term" value="F:DNA binding"/>
    <property type="evidence" value="ECO:0007669"/>
    <property type="project" value="InterPro"/>
</dbReference>
<dbReference type="InterPro" id="IPR001387">
    <property type="entry name" value="Cro/C1-type_HTH"/>
</dbReference>
<dbReference type="OrthoDB" id="5636356at2"/>
<dbReference type="RefSeq" id="WP_100288490.1">
    <property type="nucleotide sequence ID" value="NZ_PHHA01000008.1"/>
</dbReference>
<gene>
    <name evidence="2" type="ORF">CVP05_05020</name>
</gene>